<dbReference type="PANTHER" id="PTHR40088">
    <property type="entry name" value="PECTATE LYASE (EUROFUNG)"/>
    <property type="match status" value="1"/>
</dbReference>
<dbReference type="SUPFAM" id="SSF51126">
    <property type="entry name" value="Pectin lyase-like"/>
    <property type="match status" value="1"/>
</dbReference>
<evidence type="ECO:0000256" key="7">
    <source>
        <dbReference type="ARBA" id="ARBA00023239"/>
    </source>
</evidence>
<dbReference type="AlphaFoldDB" id="I6ZMT5"/>
<dbReference type="Gene3D" id="2.160.20.10">
    <property type="entry name" value="Single-stranded right-handed beta-helix, Pectin lyase-like"/>
    <property type="match status" value="1"/>
</dbReference>
<evidence type="ECO:0000313" key="12">
    <source>
        <dbReference type="Proteomes" id="UP000009011"/>
    </source>
</evidence>
<evidence type="ECO:0000256" key="1">
    <source>
        <dbReference type="ARBA" id="ARBA00001913"/>
    </source>
</evidence>
<comment type="subcellular location">
    <subcellularLocation>
        <location evidence="2">Secreted</location>
    </subcellularLocation>
</comment>
<sequence>MYRKIIFASLVIILTSININSQIYVAPDGDDSNPGAIDRPLESLQKAQELAKAGDTVYIGGGLYKVREDRISRVVSNLFACVTYLDKSGTEGNTIKYWAYPGETPVFDFSDVMPANQRVVGIYVIGNYIHLKGIEMTGIQVTITSHTESYCIYSRGNNNIFEQISMHDNVGTGLRHYKGGNNLFLNCDSYRNWDNVSEDGLGGNTDGFGCHPDASGTGTVFKGCRAWFNSDDGFDIIRADASVVFDSCWAFYNGYSASFQSLGDGNGFKAGGFAHDTADRIPNPVPMHTIQFCIAAKNKANGFYANHHLAGNYWYNNSAYQNTINFNMLNRPSREDADNIDGDGYDHILKNNLSYQKGFGNKHIAYIDTSRNILVTNSWQFDLTLSDADFKSLDINLLTSPRKEDGSLPDIDFMSPAQGGKIIDAGTDIGFPYFGNAPDLGAIESGFITSINLNCIDLPDNFKLYQNYPNPFNPVTNILYELSEPAVVNLAVFNSSGQKIATLVSGFQERGSYKLTFDGEGLASGVYFYKLKINDNSVVKQMTLLK</sequence>
<dbReference type="STRING" id="1191523.MROS_0085"/>
<dbReference type="HOGENOM" id="CLU_030634_2_0_10"/>
<name>I6ZMT5_MELRP</name>
<protein>
    <submittedName>
        <fullName evidence="11">Uncharacterized protein</fullName>
    </submittedName>
</protein>
<feature type="domain" description="Pel9A-like right handed beta-helix region" evidence="10">
    <location>
        <begin position="21"/>
        <end position="365"/>
    </location>
</feature>
<dbReference type="Proteomes" id="UP000009011">
    <property type="component" value="Chromosome"/>
</dbReference>
<evidence type="ECO:0000256" key="5">
    <source>
        <dbReference type="ARBA" id="ARBA00022729"/>
    </source>
</evidence>
<evidence type="ECO:0000259" key="10">
    <source>
        <dbReference type="Pfam" id="PF22842"/>
    </source>
</evidence>
<dbReference type="InterPro" id="IPR026444">
    <property type="entry name" value="Secre_tail"/>
</dbReference>
<feature type="domain" description="Secretion system C-terminal sorting" evidence="9">
    <location>
        <begin position="468"/>
        <end position="542"/>
    </location>
</feature>
<reference evidence="11 12" key="1">
    <citation type="journal article" date="2013" name="PLoS ONE">
        <title>Genomic analysis of Melioribacter roseus, facultatively anaerobic organotrophic bacterium representing a novel deep lineage within Bacteriodetes/Chlorobi group.</title>
        <authorList>
            <person name="Kadnikov V.V."/>
            <person name="Mardanov A.V."/>
            <person name="Podosokorskaya O.A."/>
            <person name="Gavrilov S.N."/>
            <person name="Kublanov I.V."/>
            <person name="Beletsky A.V."/>
            <person name="Bonch-Osmolovskaya E.A."/>
            <person name="Ravin N.V."/>
        </authorList>
    </citation>
    <scope>NUCLEOTIDE SEQUENCE [LARGE SCALE GENOMIC DNA]</scope>
    <source>
        <strain evidence="12">JCM 17771 / P3M-2</strain>
    </source>
</reference>
<organism evidence="11 12">
    <name type="scientific">Melioribacter roseus (strain DSM 23840 / JCM 17771 / VKM B-2668 / P3M-2)</name>
    <dbReference type="NCBI Taxonomy" id="1191523"/>
    <lineage>
        <taxon>Bacteria</taxon>
        <taxon>Pseudomonadati</taxon>
        <taxon>Ignavibacteriota</taxon>
        <taxon>Ignavibacteria</taxon>
        <taxon>Ignavibacteriales</taxon>
        <taxon>Melioribacteraceae</taxon>
        <taxon>Melioribacter</taxon>
    </lineage>
</organism>
<evidence type="ECO:0000256" key="4">
    <source>
        <dbReference type="ARBA" id="ARBA00022723"/>
    </source>
</evidence>
<comment type="cofactor">
    <cofactor evidence="1">
        <name>Ca(2+)</name>
        <dbReference type="ChEBI" id="CHEBI:29108"/>
    </cofactor>
</comment>
<evidence type="ECO:0000256" key="3">
    <source>
        <dbReference type="ARBA" id="ARBA00022525"/>
    </source>
</evidence>
<dbReference type="GO" id="GO:0005576">
    <property type="term" value="C:extracellular region"/>
    <property type="evidence" value="ECO:0007669"/>
    <property type="project" value="UniProtKB-SubCell"/>
</dbReference>
<dbReference type="OrthoDB" id="8660908at2"/>
<gene>
    <name evidence="11" type="ordered locus">MROS_0085</name>
</gene>
<evidence type="ECO:0000256" key="8">
    <source>
        <dbReference type="ARBA" id="ARBA00038263"/>
    </source>
</evidence>
<keyword evidence="4" id="KW-0479">Metal-binding</keyword>
<evidence type="ECO:0000256" key="2">
    <source>
        <dbReference type="ARBA" id="ARBA00004613"/>
    </source>
</evidence>
<dbReference type="PANTHER" id="PTHR40088:SF1">
    <property type="entry name" value="PECTATE LYASE PEL9"/>
    <property type="match status" value="1"/>
</dbReference>
<dbReference type="InterPro" id="IPR012334">
    <property type="entry name" value="Pectin_lyas_fold"/>
</dbReference>
<dbReference type="GO" id="GO:0016837">
    <property type="term" value="F:carbon-oxygen lyase activity, acting on polysaccharides"/>
    <property type="evidence" value="ECO:0007669"/>
    <property type="project" value="TreeGrafter"/>
</dbReference>
<dbReference type="NCBIfam" id="TIGR04183">
    <property type="entry name" value="Por_Secre_tail"/>
    <property type="match status" value="1"/>
</dbReference>
<dbReference type="eggNOG" id="COG3401">
    <property type="taxonomic scope" value="Bacteria"/>
</dbReference>
<dbReference type="KEGG" id="mro:MROS_0085"/>
<dbReference type="GO" id="GO:0046872">
    <property type="term" value="F:metal ion binding"/>
    <property type="evidence" value="ECO:0007669"/>
    <property type="project" value="UniProtKB-KW"/>
</dbReference>
<dbReference type="Gene3D" id="2.60.40.4070">
    <property type="match status" value="1"/>
</dbReference>
<keyword evidence="12" id="KW-1185">Reference proteome</keyword>
<dbReference type="Pfam" id="PF18962">
    <property type="entry name" value="Por_Secre_tail"/>
    <property type="match status" value="1"/>
</dbReference>
<accession>I6ZMT5</accession>
<proteinExistence type="inferred from homology"/>
<dbReference type="InterPro" id="IPR052052">
    <property type="entry name" value="Polysaccharide_Lyase_9"/>
</dbReference>
<keyword evidence="7" id="KW-0456">Lyase</keyword>
<dbReference type="PATRIC" id="fig|1191523.3.peg.88"/>
<evidence type="ECO:0000259" key="9">
    <source>
        <dbReference type="Pfam" id="PF18962"/>
    </source>
</evidence>
<dbReference type="InterPro" id="IPR053868">
    <property type="entry name" value="Pel9A-like_beta_helix"/>
</dbReference>
<comment type="similarity">
    <text evidence="8">Belongs to the polysaccharide lyase 9 family.</text>
</comment>
<dbReference type="EMBL" id="CP003557">
    <property type="protein sequence ID" value="AFN73329.1"/>
    <property type="molecule type" value="Genomic_DNA"/>
</dbReference>
<keyword evidence="5" id="KW-0732">Signal</keyword>
<keyword evidence="6" id="KW-0106">Calcium</keyword>
<dbReference type="Pfam" id="PF22842">
    <property type="entry name" value="Pel9A-like_beta_helix"/>
    <property type="match status" value="1"/>
</dbReference>
<keyword evidence="3" id="KW-0964">Secreted</keyword>
<evidence type="ECO:0000313" key="11">
    <source>
        <dbReference type="EMBL" id="AFN73329.1"/>
    </source>
</evidence>
<dbReference type="eggNOG" id="COG2730">
    <property type="taxonomic scope" value="Bacteria"/>
</dbReference>
<dbReference type="RefSeq" id="WP_014854766.1">
    <property type="nucleotide sequence ID" value="NC_018178.1"/>
</dbReference>
<dbReference type="InterPro" id="IPR011050">
    <property type="entry name" value="Pectin_lyase_fold/virulence"/>
</dbReference>
<evidence type="ECO:0000256" key="6">
    <source>
        <dbReference type="ARBA" id="ARBA00022837"/>
    </source>
</evidence>